<evidence type="ECO:0000256" key="4">
    <source>
        <dbReference type="ARBA" id="ARBA00022837"/>
    </source>
</evidence>
<feature type="domain" description="EF-hand" evidence="6">
    <location>
        <begin position="28"/>
        <end position="63"/>
    </location>
</feature>
<dbReference type="KEGG" id="cmos:111429663"/>
<evidence type="ECO:0000256" key="5">
    <source>
        <dbReference type="SAM" id="MobiDB-lite"/>
    </source>
</evidence>
<dbReference type="InterPro" id="IPR011992">
    <property type="entry name" value="EF-hand-dom_pair"/>
</dbReference>
<evidence type="ECO:0000256" key="1">
    <source>
        <dbReference type="ARBA" id="ARBA00003291"/>
    </source>
</evidence>
<dbReference type="SMART" id="SM00054">
    <property type="entry name" value="EFh"/>
    <property type="match status" value="4"/>
</dbReference>
<dbReference type="PROSITE" id="PS00018">
    <property type="entry name" value="EF_HAND_1"/>
    <property type="match status" value="4"/>
</dbReference>
<evidence type="ECO:0000313" key="8">
    <source>
        <dbReference type="RefSeq" id="XP_022921374.1"/>
    </source>
</evidence>
<keyword evidence="3" id="KW-0677">Repeat</keyword>
<dbReference type="AlphaFoldDB" id="A0A6J1E0A3"/>
<feature type="domain" description="EF-hand" evidence="6">
    <location>
        <begin position="138"/>
        <end position="173"/>
    </location>
</feature>
<sequence length="186" mass="20552">MATDSNPITSSNSDADQIAKPKPSGLLHENEELRKVFDRFDSNGDGRISITELDSVLKSLGSAIPYEELRGVMEDLDYDKDGFINIDEFAAFCKEPMASDEAGLSELRDAFDLYDQDHNGLISHSELHLVLTRLGINYSIEDCQRMIHTVDSDGDGNVNFEEFRKMMSDTNKSKAPNQNGTAAAGP</sequence>
<keyword evidence="7" id="KW-1185">Reference proteome</keyword>
<dbReference type="GO" id="GO:0005737">
    <property type="term" value="C:cytoplasm"/>
    <property type="evidence" value="ECO:0007669"/>
    <property type="project" value="UniProtKB-ARBA"/>
</dbReference>
<reference evidence="8" key="1">
    <citation type="submission" date="2025-08" db="UniProtKB">
        <authorList>
            <consortium name="RefSeq"/>
        </authorList>
    </citation>
    <scope>IDENTIFICATION</scope>
    <source>
        <tissue evidence="8">Young leaves</tissue>
    </source>
</reference>
<keyword evidence="2" id="KW-0479">Metal-binding</keyword>
<name>A0A6J1E0A3_CUCMO</name>
<dbReference type="Pfam" id="PF13499">
    <property type="entry name" value="EF-hand_7"/>
    <property type="match status" value="2"/>
</dbReference>
<protein>
    <submittedName>
        <fullName evidence="8">Probable calcium-binding protein CML27</fullName>
    </submittedName>
</protein>
<dbReference type="FunFam" id="1.10.238.10:FF:000089">
    <property type="entry name" value="calmodulin-like protein 3"/>
    <property type="match status" value="1"/>
</dbReference>
<dbReference type="InterPro" id="IPR039647">
    <property type="entry name" value="EF_hand_pair_protein_CML-like"/>
</dbReference>
<comment type="function">
    <text evidence="1">Potential calcium sensor.</text>
</comment>
<feature type="region of interest" description="Disordered" evidence="5">
    <location>
        <begin position="1"/>
        <end position="25"/>
    </location>
</feature>
<dbReference type="GeneID" id="111429663"/>
<dbReference type="InterPro" id="IPR002048">
    <property type="entry name" value="EF_hand_dom"/>
</dbReference>
<dbReference type="FunFam" id="1.10.238.10:FF:000336">
    <property type="entry name" value="HLH domain-containing protein"/>
    <property type="match status" value="1"/>
</dbReference>
<dbReference type="Gene3D" id="1.10.238.10">
    <property type="entry name" value="EF-hand"/>
    <property type="match status" value="2"/>
</dbReference>
<dbReference type="InterPro" id="IPR018247">
    <property type="entry name" value="EF_Hand_1_Ca_BS"/>
</dbReference>
<dbReference type="RefSeq" id="XP_022921374.1">
    <property type="nucleotide sequence ID" value="XM_023065606.1"/>
</dbReference>
<dbReference type="SUPFAM" id="SSF47473">
    <property type="entry name" value="EF-hand"/>
    <property type="match status" value="1"/>
</dbReference>
<dbReference type="Proteomes" id="UP000504609">
    <property type="component" value="Unplaced"/>
</dbReference>
<dbReference type="PROSITE" id="PS50222">
    <property type="entry name" value="EF_HAND_2"/>
    <property type="match status" value="4"/>
</dbReference>
<evidence type="ECO:0000256" key="2">
    <source>
        <dbReference type="ARBA" id="ARBA00022723"/>
    </source>
</evidence>
<evidence type="ECO:0000313" key="7">
    <source>
        <dbReference type="Proteomes" id="UP000504609"/>
    </source>
</evidence>
<feature type="domain" description="EF-hand" evidence="6">
    <location>
        <begin position="64"/>
        <end position="99"/>
    </location>
</feature>
<dbReference type="PANTHER" id="PTHR10891">
    <property type="entry name" value="EF-HAND CALCIUM-BINDING DOMAIN CONTAINING PROTEIN"/>
    <property type="match status" value="1"/>
</dbReference>
<accession>A0A6J1E0A3</accession>
<feature type="compositionally biased region" description="Polar residues" evidence="5">
    <location>
        <begin position="1"/>
        <end position="15"/>
    </location>
</feature>
<dbReference type="GO" id="GO:0005509">
    <property type="term" value="F:calcium ion binding"/>
    <property type="evidence" value="ECO:0007669"/>
    <property type="project" value="InterPro"/>
</dbReference>
<proteinExistence type="predicted"/>
<feature type="domain" description="EF-hand" evidence="6">
    <location>
        <begin position="102"/>
        <end position="137"/>
    </location>
</feature>
<evidence type="ECO:0000256" key="3">
    <source>
        <dbReference type="ARBA" id="ARBA00022737"/>
    </source>
</evidence>
<gene>
    <name evidence="8" type="primary">LOC111429663</name>
</gene>
<dbReference type="CDD" id="cd00051">
    <property type="entry name" value="EFh"/>
    <property type="match status" value="2"/>
</dbReference>
<organism evidence="7 8">
    <name type="scientific">Cucurbita moschata</name>
    <name type="common">Winter crookneck squash</name>
    <name type="synonym">Cucurbita pepo var. moschata</name>
    <dbReference type="NCBI Taxonomy" id="3662"/>
    <lineage>
        <taxon>Eukaryota</taxon>
        <taxon>Viridiplantae</taxon>
        <taxon>Streptophyta</taxon>
        <taxon>Embryophyta</taxon>
        <taxon>Tracheophyta</taxon>
        <taxon>Spermatophyta</taxon>
        <taxon>Magnoliopsida</taxon>
        <taxon>eudicotyledons</taxon>
        <taxon>Gunneridae</taxon>
        <taxon>Pentapetalae</taxon>
        <taxon>rosids</taxon>
        <taxon>fabids</taxon>
        <taxon>Cucurbitales</taxon>
        <taxon>Cucurbitaceae</taxon>
        <taxon>Cucurbiteae</taxon>
        <taxon>Cucurbita</taxon>
    </lineage>
</organism>
<evidence type="ECO:0000259" key="6">
    <source>
        <dbReference type="PROSITE" id="PS50222"/>
    </source>
</evidence>
<keyword evidence="4" id="KW-0106">Calcium</keyword>